<dbReference type="Proteomes" id="UP001363151">
    <property type="component" value="Unassembled WGS sequence"/>
</dbReference>
<reference evidence="2 3" key="1">
    <citation type="submission" date="2024-03" db="EMBL/GenBank/DDBJ databases">
        <title>Aureococcus anophagefferens CCMP1851 and Kratosvirus quantuckense: Draft genome of a second virus-susceptible host strain in the model system.</title>
        <authorList>
            <person name="Chase E."/>
            <person name="Truchon A.R."/>
            <person name="Schepens W."/>
            <person name="Wilhelm S.W."/>
        </authorList>
    </citation>
    <scope>NUCLEOTIDE SEQUENCE [LARGE SCALE GENOMIC DNA]</scope>
    <source>
        <strain evidence="2 3">CCMP1851</strain>
    </source>
</reference>
<dbReference type="SUPFAM" id="SSF47592">
    <property type="entry name" value="SWIB/MDM2 domain"/>
    <property type="match status" value="1"/>
</dbReference>
<evidence type="ECO:0000259" key="1">
    <source>
        <dbReference type="PROSITE" id="PS51925"/>
    </source>
</evidence>
<organism evidence="2 3">
    <name type="scientific">Aureococcus anophagefferens</name>
    <name type="common">Harmful bloom alga</name>
    <dbReference type="NCBI Taxonomy" id="44056"/>
    <lineage>
        <taxon>Eukaryota</taxon>
        <taxon>Sar</taxon>
        <taxon>Stramenopiles</taxon>
        <taxon>Ochrophyta</taxon>
        <taxon>Pelagophyceae</taxon>
        <taxon>Pelagomonadales</taxon>
        <taxon>Pelagomonadaceae</taxon>
        <taxon>Aureococcus</taxon>
    </lineage>
</organism>
<feature type="domain" description="DM2" evidence="1">
    <location>
        <begin position="39"/>
        <end position="118"/>
    </location>
</feature>
<keyword evidence="3" id="KW-1185">Reference proteome</keyword>
<gene>
    <name evidence="2" type="ORF">SO694_0009403</name>
</gene>
<dbReference type="InterPro" id="IPR003121">
    <property type="entry name" value="SWIB_MDM2_domain"/>
</dbReference>
<dbReference type="PANTHER" id="PTHR13844">
    <property type="entry name" value="SWI/SNF-RELATED MATRIX-ASSOCIATED ACTIN-DEPENDENT REGULATOR OF CHROMATIN SUBFAMILY D"/>
    <property type="match status" value="1"/>
</dbReference>
<accession>A0ABR1FSH8</accession>
<dbReference type="CDD" id="cd10568">
    <property type="entry name" value="SWIB_like"/>
    <property type="match status" value="1"/>
</dbReference>
<protein>
    <recommendedName>
        <fullName evidence="1">DM2 domain-containing protein</fullName>
    </recommendedName>
</protein>
<dbReference type="PROSITE" id="PS51925">
    <property type="entry name" value="SWIB_MDM2"/>
    <property type="match status" value="1"/>
</dbReference>
<proteinExistence type="predicted"/>
<comment type="caution">
    <text evidence="2">The sequence shown here is derived from an EMBL/GenBank/DDBJ whole genome shotgun (WGS) entry which is preliminary data.</text>
</comment>
<dbReference type="InterPro" id="IPR036885">
    <property type="entry name" value="SWIB_MDM2_dom_sf"/>
</dbReference>
<evidence type="ECO:0000313" key="2">
    <source>
        <dbReference type="EMBL" id="KAK7237495.1"/>
    </source>
</evidence>
<dbReference type="InterPro" id="IPR019835">
    <property type="entry name" value="SWIB_domain"/>
</dbReference>
<evidence type="ECO:0000313" key="3">
    <source>
        <dbReference type="Proteomes" id="UP001363151"/>
    </source>
</evidence>
<dbReference type="Gene3D" id="1.10.245.10">
    <property type="entry name" value="SWIB/MDM2 domain"/>
    <property type="match status" value="1"/>
</dbReference>
<dbReference type="Pfam" id="PF02201">
    <property type="entry name" value="SWIB"/>
    <property type="match status" value="1"/>
</dbReference>
<dbReference type="SMART" id="SM00151">
    <property type="entry name" value="SWIB"/>
    <property type="match status" value="1"/>
</dbReference>
<dbReference type="EMBL" id="JBBJCI010000250">
    <property type="protein sequence ID" value="KAK7237495.1"/>
    <property type="molecule type" value="Genomic_DNA"/>
</dbReference>
<name>A0ABR1FSH8_AURAN</name>
<sequence>MLTWVPPMQRTTVGGFIVQRPCRRGTRSCHVRLALSLRCAPKRFKLSPLLSKIIKLRHSSESKKQIVAALGRYIERLQLRDIKDSRVINCDSVLNACFNVPAFTFSQLDTMLLPHLLCLDPVLVDYTVTLGDEASQKDARIIDLPISVNIGKSKSEDRCMDAAPYADIESTLATAAAQGLSSGSNYERAPYLTNRQ</sequence>